<evidence type="ECO:0000313" key="3">
    <source>
        <dbReference type="Proteomes" id="UP000680865"/>
    </source>
</evidence>
<accession>A0A919SR30</accession>
<feature type="chain" id="PRO_5038778363" description="Lipoprotein" evidence="1">
    <location>
        <begin position="24"/>
        <end position="223"/>
    </location>
</feature>
<evidence type="ECO:0000256" key="1">
    <source>
        <dbReference type="SAM" id="SignalP"/>
    </source>
</evidence>
<proteinExistence type="predicted"/>
<feature type="signal peptide" evidence="1">
    <location>
        <begin position="1"/>
        <end position="23"/>
    </location>
</feature>
<dbReference type="AlphaFoldDB" id="A0A919SR30"/>
<dbReference type="EMBL" id="BOQP01000029">
    <property type="protein sequence ID" value="GIM76987.1"/>
    <property type="molecule type" value="Genomic_DNA"/>
</dbReference>
<dbReference type="Proteomes" id="UP000680865">
    <property type="component" value="Unassembled WGS sequence"/>
</dbReference>
<gene>
    <name evidence="2" type="ORF">Aco04nite_53120</name>
</gene>
<reference evidence="2" key="1">
    <citation type="submission" date="2021-03" db="EMBL/GenBank/DDBJ databases">
        <title>Whole genome shotgun sequence of Actinoplanes consettensis NBRC 14913.</title>
        <authorList>
            <person name="Komaki H."/>
            <person name="Tamura T."/>
        </authorList>
    </citation>
    <scope>NUCLEOTIDE SEQUENCE</scope>
    <source>
        <strain evidence="2">NBRC 14913</strain>
    </source>
</reference>
<dbReference type="RefSeq" id="WP_212999950.1">
    <property type="nucleotide sequence ID" value="NZ_BAAATW010000021.1"/>
</dbReference>
<keyword evidence="3" id="KW-1185">Reference proteome</keyword>
<organism evidence="2 3">
    <name type="scientific">Winogradskya consettensis</name>
    <dbReference type="NCBI Taxonomy" id="113560"/>
    <lineage>
        <taxon>Bacteria</taxon>
        <taxon>Bacillati</taxon>
        <taxon>Actinomycetota</taxon>
        <taxon>Actinomycetes</taxon>
        <taxon>Micromonosporales</taxon>
        <taxon>Micromonosporaceae</taxon>
        <taxon>Winogradskya</taxon>
    </lineage>
</organism>
<sequence>MPSLRLRCAAVALVALVALPGCSDLDKASASGLSRNDLVADLAAQLAGAGDLTFEATYQLTGGKTGTIAQVRDPAGTAYVYPGGKVLVTSAAITSCTTTPAPVTCTLTAPATATSPPPAAVFRGATNAGMVMPDAVQTALNRASLDPDISVTQRDTTIAGRHATCVKLDGFDACITNDGLLGSFTGLLGAGRADVAMTHYSEQVSADTFELPAGAKIIDHRKN</sequence>
<evidence type="ECO:0000313" key="2">
    <source>
        <dbReference type="EMBL" id="GIM76987.1"/>
    </source>
</evidence>
<comment type="caution">
    <text evidence="2">The sequence shown here is derived from an EMBL/GenBank/DDBJ whole genome shotgun (WGS) entry which is preliminary data.</text>
</comment>
<name>A0A919SR30_9ACTN</name>
<keyword evidence="1" id="KW-0732">Signal</keyword>
<evidence type="ECO:0008006" key="4">
    <source>
        <dbReference type="Google" id="ProtNLM"/>
    </source>
</evidence>
<protein>
    <recommendedName>
        <fullName evidence="4">Lipoprotein</fullName>
    </recommendedName>
</protein>